<proteinExistence type="predicted"/>
<evidence type="ECO:0000256" key="1">
    <source>
        <dbReference type="SAM" id="MobiDB-lite"/>
    </source>
</evidence>
<dbReference type="Proteomes" id="UP001314263">
    <property type="component" value="Unassembled WGS sequence"/>
</dbReference>
<reference evidence="2 3" key="1">
    <citation type="submission" date="2023-10" db="EMBL/GenBank/DDBJ databases">
        <authorList>
            <person name="Maclean D."/>
            <person name="Macfadyen A."/>
        </authorList>
    </citation>
    <scope>NUCLEOTIDE SEQUENCE [LARGE SCALE GENOMIC DNA]</scope>
</reference>
<evidence type="ECO:0000313" key="2">
    <source>
        <dbReference type="EMBL" id="CAK0785549.1"/>
    </source>
</evidence>
<feature type="region of interest" description="Disordered" evidence="1">
    <location>
        <begin position="25"/>
        <end position="49"/>
    </location>
</feature>
<protein>
    <submittedName>
        <fullName evidence="2">Uncharacterized protein</fullName>
    </submittedName>
</protein>
<accession>A0AAV1IDX4</accession>
<name>A0AAV1IDX4_9CHLO</name>
<evidence type="ECO:0000313" key="3">
    <source>
        <dbReference type="Proteomes" id="UP001314263"/>
    </source>
</evidence>
<gene>
    <name evidence="2" type="ORF">CVIRNUC_008759</name>
</gene>
<dbReference type="AlphaFoldDB" id="A0AAV1IDX4"/>
<feature type="compositionally biased region" description="Polar residues" evidence="1">
    <location>
        <begin position="32"/>
        <end position="49"/>
    </location>
</feature>
<comment type="caution">
    <text evidence="2">The sequence shown here is derived from an EMBL/GenBank/DDBJ whole genome shotgun (WGS) entry which is preliminary data.</text>
</comment>
<dbReference type="EMBL" id="CAUYUE010000012">
    <property type="protein sequence ID" value="CAK0785549.1"/>
    <property type="molecule type" value="Genomic_DNA"/>
</dbReference>
<sequence length="262" mass="29370">MDCFNIYAIMQLLRFACCIGRQHRGSRSRQGKPQQRTLSTNPSPSIPTTDASSRIFWQCRRDALATELWRILYAATGVQGLREILDELTICVQHISSESVQRHARLLQLLQTRKMELCKIIGRITAKEVPEAQMVVEQLVNYDQILEGFKVHTAQDVPMRGWQAAGALSLAAVPSPDHLPQPPAQAGVLTAERAVRPKDERISKCTPGSASCQDAGAVDIYVKAYSDTGDMDAKTEHSESAPLLRPRSRMSLWRWVKTQWSM</sequence>
<organism evidence="2 3">
    <name type="scientific">Coccomyxa viridis</name>
    <dbReference type="NCBI Taxonomy" id="1274662"/>
    <lineage>
        <taxon>Eukaryota</taxon>
        <taxon>Viridiplantae</taxon>
        <taxon>Chlorophyta</taxon>
        <taxon>core chlorophytes</taxon>
        <taxon>Trebouxiophyceae</taxon>
        <taxon>Trebouxiophyceae incertae sedis</taxon>
        <taxon>Coccomyxaceae</taxon>
        <taxon>Coccomyxa</taxon>
    </lineage>
</organism>
<keyword evidence="3" id="KW-1185">Reference proteome</keyword>